<keyword evidence="2" id="KW-0812">Transmembrane</keyword>
<dbReference type="OrthoDB" id="3748906at2"/>
<dbReference type="EMBL" id="RDBE01000002">
    <property type="protein sequence ID" value="RLV50350.1"/>
    <property type="molecule type" value="Genomic_DNA"/>
</dbReference>
<gene>
    <name evidence="3" type="ORF">D9V37_04675</name>
</gene>
<protein>
    <submittedName>
        <fullName evidence="3">DUF3618 domain-containing protein</fullName>
    </submittedName>
</protein>
<keyword evidence="2" id="KW-1133">Transmembrane helix</keyword>
<proteinExistence type="predicted"/>
<keyword evidence="2" id="KW-0472">Membrane</keyword>
<sequence>MSAPQGPTSSQGSPAAGGPEGIDEIQEAIAETREDLARTVDALAAKADVKGRATASVEQAAQRVRTRVEEVSTDERGDLRPVVPVGAAVAAVAAVAVVVWLVRRGRSR</sequence>
<name>A0A3L8P4S1_9ACTN</name>
<feature type="transmembrane region" description="Helical" evidence="2">
    <location>
        <begin position="82"/>
        <end position="102"/>
    </location>
</feature>
<evidence type="ECO:0000313" key="3">
    <source>
        <dbReference type="EMBL" id="RLV50350.1"/>
    </source>
</evidence>
<evidence type="ECO:0000313" key="4">
    <source>
        <dbReference type="Proteomes" id="UP000281708"/>
    </source>
</evidence>
<evidence type="ECO:0000256" key="1">
    <source>
        <dbReference type="SAM" id="MobiDB-lite"/>
    </source>
</evidence>
<dbReference type="InterPro" id="IPR022062">
    <property type="entry name" value="DUF3618"/>
</dbReference>
<feature type="region of interest" description="Disordered" evidence="1">
    <location>
        <begin position="1"/>
        <end position="22"/>
    </location>
</feature>
<comment type="caution">
    <text evidence="3">The sequence shown here is derived from an EMBL/GenBank/DDBJ whole genome shotgun (WGS) entry which is preliminary data.</text>
</comment>
<evidence type="ECO:0000256" key="2">
    <source>
        <dbReference type="SAM" id="Phobius"/>
    </source>
</evidence>
<feature type="compositionally biased region" description="Polar residues" evidence="1">
    <location>
        <begin position="1"/>
        <end position="13"/>
    </location>
</feature>
<dbReference type="Pfam" id="PF12277">
    <property type="entry name" value="DUF3618"/>
    <property type="match status" value="1"/>
</dbReference>
<keyword evidence="4" id="KW-1185">Reference proteome</keyword>
<dbReference type="RefSeq" id="WP_121805005.1">
    <property type="nucleotide sequence ID" value="NZ_RDBE01000002.1"/>
</dbReference>
<dbReference type="AlphaFoldDB" id="A0A3L8P4S1"/>
<accession>A0A3L8P4S1</accession>
<reference evidence="3 4" key="1">
    <citation type="submission" date="2018-10" db="EMBL/GenBank/DDBJ databases">
        <title>Marmoricola sp. 4Q3S-7 whole genome shotgun sequence.</title>
        <authorList>
            <person name="Li F."/>
        </authorList>
    </citation>
    <scope>NUCLEOTIDE SEQUENCE [LARGE SCALE GENOMIC DNA]</scope>
    <source>
        <strain evidence="3 4">4Q3S-7</strain>
    </source>
</reference>
<organism evidence="3 4">
    <name type="scientific">Nocardioides mangrovicus</name>
    <dbReference type="NCBI Taxonomy" id="2478913"/>
    <lineage>
        <taxon>Bacteria</taxon>
        <taxon>Bacillati</taxon>
        <taxon>Actinomycetota</taxon>
        <taxon>Actinomycetes</taxon>
        <taxon>Propionibacteriales</taxon>
        <taxon>Nocardioidaceae</taxon>
        <taxon>Nocardioides</taxon>
    </lineage>
</organism>
<dbReference type="Proteomes" id="UP000281708">
    <property type="component" value="Unassembled WGS sequence"/>
</dbReference>